<gene>
    <name evidence="2" type="ORF">DFP72DRAFT_637741</name>
</gene>
<dbReference type="AlphaFoldDB" id="A0A8H6LXZ1"/>
<organism evidence="2 3">
    <name type="scientific">Ephemerocybe angulata</name>
    <dbReference type="NCBI Taxonomy" id="980116"/>
    <lineage>
        <taxon>Eukaryota</taxon>
        <taxon>Fungi</taxon>
        <taxon>Dikarya</taxon>
        <taxon>Basidiomycota</taxon>
        <taxon>Agaricomycotina</taxon>
        <taxon>Agaricomycetes</taxon>
        <taxon>Agaricomycetidae</taxon>
        <taxon>Agaricales</taxon>
        <taxon>Agaricineae</taxon>
        <taxon>Psathyrellaceae</taxon>
        <taxon>Ephemerocybe</taxon>
    </lineage>
</organism>
<evidence type="ECO:0000313" key="2">
    <source>
        <dbReference type="EMBL" id="KAF6746179.1"/>
    </source>
</evidence>
<feature type="region of interest" description="Disordered" evidence="1">
    <location>
        <begin position="72"/>
        <end position="176"/>
    </location>
</feature>
<reference evidence="2 3" key="1">
    <citation type="submission" date="2020-07" db="EMBL/GenBank/DDBJ databases">
        <title>Comparative genomics of pyrophilous fungi reveals a link between fire events and developmental genes.</title>
        <authorList>
            <consortium name="DOE Joint Genome Institute"/>
            <person name="Steindorff A.S."/>
            <person name="Carver A."/>
            <person name="Calhoun S."/>
            <person name="Stillman K."/>
            <person name="Liu H."/>
            <person name="Lipzen A."/>
            <person name="Pangilinan J."/>
            <person name="Labutti K."/>
            <person name="Bruns T.D."/>
            <person name="Grigoriev I.V."/>
        </authorList>
    </citation>
    <scope>NUCLEOTIDE SEQUENCE [LARGE SCALE GENOMIC DNA]</scope>
    <source>
        <strain evidence="2 3">CBS 144469</strain>
    </source>
</reference>
<sequence length="176" mass="19751">MVSTPLSICSARANRAFHRHSPFGDAFGDAELVASSVERGYNTNIKGHLSSPSPLDAGPRHRRQPLVRRLLQPRRRHLNRSPADLTNPSTFSIAGRLERRRRGLPSIVARLLHRRKNRDRRPRRTRPPRPPHSPVSSRSPYVDSRMLTASPLCSSSSPLQGCSSSRRSRQMSRVGA</sequence>
<feature type="compositionally biased region" description="Basic residues" evidence="1">
    <location>
        <begin position="111"/>
        <end position="129"/>
    </location>
</feature>
<evidence type="ECO:0000256" key="1">
    <source>
        <dbReference type="SAM" id="MobiDB-lite"/>
    </source>
</evidence>
<name>A0A8H6LXZ1_9AGAR</name>
<accession>A0A8H6LXZ1</accession>
<dbReference type="Proteomes" id="UP000521943">
    <property type="component" value="Unassembled WGS sequence"/>
</dbReference>
<keyword evidence="3" id="KW-1185">Reference proteome</keyword>
<comment type="caution">
    <text evidence="2">The sequence shown here is derived from an EMBL/GenBank/DDBJ whole genome shotgun (WGS) entry which is preliminary data.</text>
</comment>
<evidence type="ECO:0000313" key="3">
    <source>
        <dbReference type="Proteomes" id="UP000521943"/>
    </source>
</evidence>
<feature type="compositionally biased region" description="Low complexity" evidence="1">
    <location>
        <begin position="150"/>
        <end position="176"/>
    </location>
</feature>
<protein>
    <submittedName>
        <fullName evidence="2">Uncharacterized protein</fullName>
    </submittedName>
</protein>
<proteinExistence type="predicted"/>
<dbReference type="EMBL" id="JACGCI010000095">
    <property type="protein sequence ID" value="KAF6746179.1"/>
    <property type="molecule type" value="Genomic_DNA"/>
</dbReference>